<evidence type="ECO:0000313" key="3">
    <source>
        <dbReference type="Proteomes" id="UP000694924"/>
    </source>
</evidence>
<organism evidence="3 4">
    <name type="scientific">Polistes dominula</name>
    <name type="common">European paper wasp</name>
    <name type="synonym">Vespa dominula</name>
    <dbReference type="NCBI Taxonomy" id="743375"/>
    <lineage>
        <taxon>Eukaryota</taxon>
        <taxon>Metazoa</taxon>
        <taxon>Ecdysozoa</taxon>
        <taxon>Arthropoda</taxon>
        <taxon>Hexapoda</taxon>
        <taxon>Insecta</taxon>
        <taxon>Pterygota</taxon>
        <taxon>Neoptera</taxon>
        <taxon>Endopterygota</taxon>
        <taxon>Hymenoptera</taxon>
        <taxon>Apocrita</taxon>
        <taxon>Aculeata</taxon>
        <taxon>Vespoidea</taxon>
        <taxon>Vespidae</taxon>
        <taxon>Polistinae</taxon>
        <taxon>Polistini</taxon>
        <taxon>Polistes</taxon>
    </lineage>
</organism>
<evidence type="ECO:0000256" key="1">
    <source>
        <dbReference type="SAM" id="MobiDB-lite"/>
    </source>
</evidence>
<dbReference type="GeneID" id="107072044"/>
<feature type="region of interest" description="Disordered" evidence="1">
    <location>
        <begin position="136"/>
        <end position="156"/>
    </location>
</feature>
<evidence type="ECO:0000313" key="4">
    <source>
        <dbReference type="RefSeq" id="XP_015187111.1"/>
    </source>
</evidence>
<feature type="signal peptide" evidence="2">
    <location>
        <begin position="1"/>
        <end position="38"/>
    </location>
</feature>
<protein>
    <submittedName>
        <fullName evidence="4">Uncharacterized protein LOC107072044</fullName>
    </submittedName>
</protein>
<dbReference type="RefSeq" id="XP_015187111.1">
    <property type="nucleotide sequence ID" value="XM_015331625.1"/>
</dbReference>
<feature type="chain" id="PRO_5046058384" evidence="2">
    <location>
        <begin position="39"/>
        <end position="156"/>
    </location>
</feature>
<evidence type="ECO:0000256" key="2">
    <source>
        <dbReference type="SAM" id="SignalP"/>
    </source>
</evidence>
<keyword evidence="2" id="KW-0732">Signal</keyword>
<reference evidence="4" key="1">
    <citation type="submission" date="2025-08" db="UniProtKB">
        <authorList>
            <consortium name="RefSeq"/>
        </authorList>
    </citation>
    <scope>IDENTIFICATION</scope>
    <source>
        <tissue evidence="4">Whole body</tissue>
    </source>
</reference>
<feature type="compositionally biased region" description="Polar residues" evidence="1">
    <location>
        <begin position="139"/>
        <end position="156"/>
    </location>
</feature>
<accession>A0ABM1J3S4</accession>
<name>A0ABM1J3S4_POLDO</name>
<dbReference type="Proteomes" id="UP000694924">
    <property type="component" value="Unplaced"/>
</dbReference>
<proteinExistence type="predicted"/>
<sequence length="156" mass="17139">MREKTKESSIWSKKDVIIMWSTWVKGITLLLLISAVLAQTEQEGCTCARLGPGSNPCTCNNVIVEATEVTKPILYASPEEINEAVIVREDERPACSETQTNTLSILENSINDDTISSSDNSFSLDLSKKHLSSELRTDIAQTEPTSPNSNVQIVPK</sequence>
<gene>
    <name evidence="4" type="primary">LOC107072044</name>
</gene>
<keyword evidence="3" id="KW-1185">Reference proteome</keyword>